<dbReference type="GO" id="GO:0017000">
    <property type="term" value="P:antibiotic biosynthetic process"/>
    <property type="evidence" value="ECO:0007669"/>
    <property type="project" value="UniProtKB-ARBA"/>
</dbReference>
<evidence type="ECO:0000259" key="1">
    <source>
        <dbReference type="Pfam" id="PF06722"/>
    </source>
</evidence>
<protein>
    <submittedName>
        <fullName evidence="2">Glycosyl transferase</fullName>
    </submittedName>
</protein>
<organism evidence="2 3">
    <name type="scientific">Vallicoccus soli</name>
    <dbReference type="NCBI Taxonomy" id="2339232"/>
    <lineage>
        <taxon>Bacteria</taxon>
        <taxon>Bacillati</taxon>
        <taxon>Actinomycetota</taxon>
        <taxon>Actinomycetes</taxon>
        <taxon>Motilibacterales</taxon>
        <taxon>Vallicoccaceae</taxon>
        <taxon>Vallicoccus</taxon>
    </lineage>
</organism>
<dbReference type="Pfam" id="PF06722">
    <property type="entry name" value="EryCIII-like_C"/>
    <property type="match status" value="1"/>
</dbReference>
<dbReference type="SUPFAM" id="SSF53756">
    <property type="entry name" value="UDP-Glycosyltransferase/glycogen phosphorylase"/>
    <property type="match status" value="1"/>
</dbReference>
<keyword evidence="3" id="KW-1185">Reference proteome</keyword>
<name>A0A3A3ZGD0_9ACTN</name>
<dbReference type="EMBL" id="QZEZ01000007">
    <property type="protein sequence ID" value="RJK94276.1"/>
    <property type="molecule type" value="Genomic_DNA"/>
</dbReference>
<dbReference type="AlphaFoldDB" id="A0A3A3ZGD0"/>
<gene>
    <name evidence="2" type="ORF">D5H78_14930</name>
</gene>
<dbReference type="PANTHER" id="PTHR48050">
    <property type="entry name" value="STEROL 3-BETA-GLUCOSYLTRANSFERASE"/>
    <property type="match status" value="1"/>
</dbReference>
<sequence>MATFLLASIPVPAHTTNPLPFAARLVERGHRVLWYAGRAFHDRLAAVGAEPLPYARADDFGGEELDEHFPQFAGRSGVRLIARAFDEVFVGQAPARVADLRPVLAAHRVDAMLCDELMYGVGLLSELTGVPWATFGDGPLPFPEPDVPPFGPGLLPVGGPLGRLRNRVVGLAARRVVFRAAQRRYDRVRADLALPPAAGGVLDASTSPYLHLHGAVPSFEYPRRRLPGHVHWVGALRPDPPAAWSPPPWWDEVVGARRPVVAVTQGSIRPDVTELLLPAVRALADEDVLVVVTTGAAAPEDLVGAYGGPLPANVRVAPFVPYDLLLPHAAAFVTNGGYTGVTLALAHGVPLVHAGSTEEKAEIGARVQWSGVGVRLGTTWPSDRAVREGVRRVLRDPAHRAAAARVRDEMARHDAGTEGALLLERLAATRAPVLRGEVPLPVPR</sequence>
<dbReference type="Proteomes" id="UP000265614">
    <property type="component" value="Unassembled WGS sequence"/>
</dbReference>
<dbReference type="GO" id="GO:0008194">
    <property type="term" value="F:UDP-glycosyltransferase activity"/>
    <property type="evidence" value="ECO:0007669"/>
    <property type="project" value="InterPro"/>
</dbReference>
<dbReference type="InterPro" id="IPR010610">
    <property type="entry name" value="EryCIII-like_C"/>
</dbReference>
<dbReference type="RefSeq" id="WP_119951285.1">
    <property type="nucleotide sequence ID" value="NZ_QZEZ01000007.1"/>
</dbReference>
<evidence type="ECO:0000313" key="2">
    <source>
        <dbReference type="EMBL" id="RJK94276.1"/>
    </source>
</evidence>
<dbReference type="FunFam" id="3.40.50.2000:FF:000072">
    <property type="entry name" value="Glycosyl transferase"/>
    <property type="match status" value="1"/>
</dbReference>
<proteinExistence type="predicted"/>
<dbReference type="GO" id="GO:0016758">
    <property type="term" value="F:hexosyltransferase activity"/>
    <property type="evidence" value="ECO:0007669"/>
    <property type="project" value="UniProtKB-ARBA"/>
</dbReference>
<dbReference type="Gene3D" id="3.40.50.2000">
    <property type="entry name" value="Glycogen Phosphorylase B"/>
    <property type="match status" value="2"/>
</dbReference>
<dbReference type="CDD" id="cd03784">
    <property type="entry name" value="GT1_Gtf-like"/>
    <property type="match status" value="1"/>
</dbReference>
<dbReference type="PANTHER" id="PTHR48050:SF13">
    <property type="entry name" value="STEROL 3-BETA-GLUCOSYLTRANSFERASE UGT80A2"/>
    <property type="match status" value="1"/>
</dbReference>
<dbReference type="InterPro" id="IPR050426">
    <property type="entry name" value="Glycosyltransferase_28"/>
</dbReference>
<comment type="caution">
    <text evidence="2">The sequence shown here is derived from an EMBL/GenBank/DDBJ whole genome shotgun (WGS) entry which is preliminary data.</text>
</comment>
<accession>A0A3A3ZGD0</accession>
<evidence type="ECO:0000313" key="3">
    <source>
        <dbReference type="Proteomes" id="UP000265614"/>
    </source>
</evidence>
<keyword evidence="2" id="KW-0808">Transferase</keyword>
<dbReference type="InterPro" id="IPR002213">
    <property type="entry name" value="UDP_glucos_trans"/>
</dbReference>
<dbReference type="OrthoDB" id="6620093at2"/>
<feature type="domain" description="Erythromycin biosynthesis protein CIII-like C-terminal" evidence="1">
    <location>
        <begin position="283"/>
        <end position="420"/>
    </location>
</feature>
<reference evidence="2 3" key="1">
    <citation type="submission" date="2018-09" db="EMBL/GenBank/DDBJ databases">
        <title>YIM 75000 draft genome.</title>
        <authorList>
            <person name="Tang S."/>
            <person name="Feng Y."/>
        </authorList>
    </citation>
    <scope>NUCLEOTIDE SEQUENCE [LARGE SCALE GENOMIC DNA]</scope>
    <source>
        <strain evidence="2 3">YIM 75000</strain>
    </source>
</reference>